<accession>A0A196SA35</accession>
<keyword evidence="3" id="KW-1185">Reference proteome</keyword>
<evidence type="ECO:0000313" key="2">
    <source>
        <dbReference type="EMBL" id="OAO13920.1"/>
    </source>
</evidence>
<dbReference type="PANTHER" id="PTHR15665:SF1">
    <property type="entry name" value="PROTEIN ASTEROID HOMOLOG 1"/>
    <property type="match status" value="1"/>
</dbReference>
<gene>
    <name evidence="2" type="ORF">AV274_4414</name>
</gene>
<sequence>MGVRGLKTFLQRYSEQDTCSQTQSSELVLVVVDGSNLESNIVSNAAKVSLASCCSYEYLYKYTFDFLNWMESTNIQIEQYYDDMMSDMDKVKTDLDRKKKRIDRSIELISTLNEDYEHGSPEGLVDGVGYPRMCIQCVRSAVDAFLRKRGKSRLFACSDPDREIAKYAEMHKCYVLTGDYDFAVFPVNGIVDVLEVFKAFDHKSHSIPTIPRDTMLNALHLTNLKLLYTAVLCGNDFGSRGKPACLEDMPKDVKAIDVVMNHIIPLADTKETLIEDCMTQFPNLSRAAIEKWFSFVEFKYNTKAYPSFPQSCLKQSIIKGVFTLCGISKDALRQLLFRYGTSYSSFLFDYIFLPRISIPVTLFFQNDKVNDFLLDLNITLYNMIGHDVEDPYVVVKDDGHYEPSKEAVEDRRNNPFPVLRRRLARCLEFQKLEEEKKLDEKKLDEKKLDEKKKLELLASFHSSFSFEEIEDGMFSVCCFRLTSEELGYLFDEAKVNTLMDRLINMVNMRIPSAIHVPPNDLGCALECFSLACGLVYAVFQFLQLQTDDSLLKRSSLKVLLRLNAEEEDADSTNSEESD</sequence>
<name>A0A196SA35_BLAHN</name>
<comment type="similarity">
    <text evidence="1">Belongs to the asteroid family.</text>
</comment>
<proteinExistence type="inferred from homology"/>
<reference evidence="2 3" key="1">
    <citation type="submission" date="2016-05" db="EMBL/GenBank/DDBJ databases">
        <title>Nuclear genome of Blastocystis sp. subtype 1 NandII.</title>
        <authorList>
            <person name="Gentekaki E."/>
            <person name="Curtis B."/>
            <person name="Stairs C."/>
            <person name="Eme L."/>
            <person name="Herman E."/>
            <person name="Klimes V."/>
            <person name="Arias M.C."/>
            <person name="Elias M."/>
            <person name="Hilliou F."/>
            <person name="Klute M."/>
            <person name="Malik S.-B."/>
            <person name="Pightling A."/>
            <person name="Rachubinski R."/>
            <person name="Salas D."/>
            <person name="Schlacht A."/>
            <person name="Suga H."/>
            <person name="Archibald J."/>
            <person name="Ball S.G."/>
            <person name="Clark G."/>
            <person name="Dacks J."/>
            <person name="Van Der Giezen M."/>
            <person name="Tsaousis A."/>
            <person name="Roger A."/>
        </authorList>
    </citation>
    <scope>NUCLEOTIDE SEQUENCE [LARGE SCALE GENOMIC DNA]</scope>
    <source>
        <strain evidence="3">ATCC 50177 / NandII</strain>
    </source>
</reference>
<organism evidence="2 3">
    <name type="scientific">Blastocystis sp. subtype 1 (strain ATCC 50177 / NandII)</name>
    <dbReference type="NCBI Taxonomy" id="478820"/>
    <lineage>
        <taxon>Eukaryota</taxon>
        <taxon>Sar</taxon>
        <taxon>Stramenopiles</taxon>
        <taxon>Bigyra</taxon>
        <taxon>Opalozoa</taxon>
        <taxon>Opalinata</taxon>
        <taxon>Blastocystidae</taxon>
        <taxon>Blastocystis</taxon>
    </lineage>
</organism>
<dbReference type="Gene3D" id="3.40.50.1010">
    <property type="entry name" value="5'-nuclease"/>
    <property type="match status" value="1"/>
</dbReference>
<evidence type="ECO:0000313" key="3">
    <source>
        <dbReference type="Proteomes" id="UP000078348"/>
    </source>
</evidence>
<dbReference type="SUPFAM" id="SSF88723">
    <property type="entry name" value="PIN domain-like"/>
    <property type="match status" value="1"/>
</dbReference>
<dbReference type="AlphaFoldDB" id="A0A196SA35"/>
<dbReference type="EMBL" id="LXWW01000312">
    <property type="protein sequence ID" value="OAO13920.1"/>
    <property type="molecule type" value="Genomic_DNA"/>
</dbReference>
<dbReference type="PANTHER" id="PTHR15665">
    <property type="entry name" value="ASTEROID PROTEIN"/>
    <property type="match status" value="1"/>
</dbReference>
<dbReference type="InterPro" id="IPR029060">
    <property type="entry name" value="PIN-like_dom_sf"/>
</dbReference>
<comment type="caution">
    <text evidence="2">The sequence shown here is derived from an EMBL/GenBank/DDBJ whole genome shotgun (WGS) entry which is preliminary data.</text>
</comment>
<evidence type="ECO:0008006" key="4">
    <source>
        <dbReference type="Google" id="ProtNLM"/>
    </source>
</evidence>
<dbReference type="Proteomes" id="UP000078348">
    <property type="component" value="Unassembled WGS sequence"/>
</dbReference>
<evidence type="ECO:0000256" key="1">
    <source>
        <dbReference type="ARBA" id="ARBA00007398"/>
    </source>
</evidence>
<protein>
    <recommendedName>
        <fullName evidence="4">Asteroid domain-containing protein</fullName>
    </recommendedName>
</protein>
<dbReference type="InterPro" id="IPR026832">
    <property type="entry name" value="Asteroid"/>
</dbReference>